<name>A0AAV2A0X4_9ARAC</name>
<comment type="catalytic activity">
    <reaction evidence="29">
        <text>sn-glycerol 3-phosphocholine + H2O = phosphocholine + glycerol + H(+)</text>
        <dbReference type="Rhea" id="RHEA:19545"/>
        <dbReference type="ChEBI" id="CHEBI:15377"/>
        <dbReference type="ChEBI" id="CHEBI:15378"/>
        <dbReference type="ChEBI" id="CHEBI:16870"/>
        <dbReference type="ChEBI" id="CHEBI:17754"/>
        <dbReference type="ChEBI" id="CHEBI:295975"/>
        <dbReference type="EC" id="3.1.4.38"/>
    </reaction>
    <physiologicalReaction direction="left-to-right" evidence="29">
        <dbReference type="Rhea" id="RHEA:19546"/>
    </physiologicalReaction>
</comment>
<keyword evidence="6" id="KW-0597">Phosphoprotein</keyword>
<evidence type="ECO:0000256" key="25">
    <source>
        <dbReference type="ARBA" id="ARBA00047600"/>
    </source>
</evidence>
<evidence type="ECO:0000256" key="24">
    <source>
        <dbReference type="ARBA" id="ARBA00047494"/>
    </source>
</evidence>
<comment type="catalytic activity">
    <reaction evidence="27">
        <text>1-hexadecanoyl-sn-glycero-3-phosphocholine + H2O = 1-hexadecanoyl-sn-glycerol + phosphocholine + H(+)</text>
        <dbReference type="Rhea" id="RHEA:41119"/>
        <dbReference type="ChEBI" id="CHEBI:15377"/>
        <dbReference type="ChEBI" id="CHEBI:15378"/>
        <dbReference type="ChEBI" id="CHEBI:72998"/>
        <dbReference type="ChEBI" id="CHEBI:75542"/>
        <dbReference type="ChEBI" id="CHEBI:295975"/>
    </reaction>
    <physiologicalReaction direction="left-to-right" evidence="27">
        <dbReference type="Rhea" id="RHEA:41120"/>
    </physiologicalReaction>
</comment>
<dbReference type="CDD" id="cd16018">
    <property type="entry name" value="Enpp"/>
    <property type="match status" value="1"/>
</dbReference>
<evidence type="ECO:0000256" key="19">
    <source>
        <dbReference type="ARBA" id="ARBA00032556"/>
    </source>
</evidence>
<gene>
    <name evidence="33" type="ORF">LARSCL_LOCUS8746</name>
</gene>
<evidence type="ECO:0000256" key="16">
    <source>
        <dbReference type="ARBA" id="ARBA00023180"/>
    </source>
</evidence>
<evidence type="ECO:0000256" key="26">
    <source>
        <dbReference type="ARBA" id="ARBA00047779"/>
    </source>
</evidence>
<keyword evidence="15" id="KW-1015">Disulfide bond</keyword>
<proteinExistence type="inferred from homology"/>
<comment type="catalytic activity">
    <reaction evidence="28">
        <text>sphing-4-enine-phosphocholine + H2O = sphing-4-enine + phosphocholine + H(+)</text>
        <dbReference type="Rhea" id="RHEA:41095"/>
        <dbReference type="ChEBI" id="CHEBI:15377"/>
        <dbReference type="ChEBI" id="CHEBI:15378"/>
        <dbReference type="ChEBI" id="CHEBI:57756"/>
        <dbReference type="ChEBI" id="CHEBI:58906"/>
        <dbReference type="ChEBI" id="CHEBI:295975"/>
    </reaction>
    <physiologicalReaction direction="left-to-right" evidence="28">
        <dbReference type="Rhea" id="RHEA:41096"/>
    </physiologicalReaction>
</comment>
<comment type="catalytic activity">
    <reaction evidence="26">
        <text>1-tetradecanoyl-sn-glycero-3-phosphocholine + H2O = 1-tetradecanoyl-sn-glycerol + phosphocholine + H(+)</text>
        <dbReference type="Rhea" id="RHEA:40999"/>
        <dbReference type="ChEBI" id="CHEBI:15377"/>
        <dbReference type="ChEBI" id="CHEBI:15378"/>
        <dbReference type="ChEBI" id="CHEBI:64489"/>
        <dbReference type="ChEBI" id="CHEBI:75536"/>
        <dbReference type="ChEBI" id="CHEBI:295975"/>
    </reaction>
    <physiologicalReaction direction="left-to-right" evidence="26">
        <dbReference type="Rhea" id="RHEA:41000"/>
    </physiologicalReaction>
</comment>
<evidence type="ECO:0000256" key="15">
    <source>
        <dbReference type="ARBA" id="ARBA00023157"/>
    </source>
</evidence>
<dbReference type="GO" id="GO:0098552">
    <property type="term" value="C:side of membrane"/>
    <property type="evidence" value="ECO:0007669"/>
    <property type="project" value="UniProtKB-KW"/>
</dbReference>
<evidence type="ECO:0000256" key="31">
    <source>
        <dbReference type="ARBA" id="ARBA00049320"/>
    </source>
</evidence>
<evidence type="ECO:0000256" key="27">
    <source>
        <dbReference type="ARBA" id="ARBA00048209"/>
    </source>
</evidence>
<keyword evidence="5" id="KW-1003">Cell membrane</keyword>
<keyword evidence="7" id="KW-0336">GPI-anchor</keyword>
<keyword evidence="34" id="KW-1185">Reference proteome</keyword>
<comment type="catalytic activity">
    <reaction evidence="31">
        <text>1-(5Z,8Z,11Z,14Z-eicosatetraenoyl)-sn-glycero-3-phosphocholine + H2O = 1-(5Z,8Z,11Z,14Z-eicosatetraenoyl)-sn-glycerol + phosphocholine + H(+)</text>
        <dbReference type="Rhea" id="RHEA:41003"/>
        <dbReference type="ChEBI" id="CHEBI:15377"/>
        <dbReference type="ChEBI" id="CHEBI:15378"/>
        <dbReference type="ChEBI" id="CHEBI:34071"/>
        <dbReference type="ChEBI" id="CHEBI:74344"/>
        <dbReference type="ChEBI" id="CHEBI:295975"/>
    </reaction>
    <physiologicalReaction direction="left-to-right" evidence="31">
        <dbReference type="Rhea" id="RHEA:41004"/>
    </physiologicalReaction>
</comment>
<evidence type="ECO:0000256" key="11">
    <source>
        <dbReference type="ARBA" id="ARBA00022833"/>
    </source>
</evidence>
<comment type="function">
    <text evidence="20">Choline-specific glycerophosphodiesterase that hydrolyzes glycerophosphocholine (GPC) and lysophosphatidylcholine (LPC) and contributes to supplying choline to the cells. Has a preference for LPC with short (12:0 and 14:0) or polyunsaturated (18:2 and 20:4) fatty acids. In vitro, hydrolyzes only choline-containing lysophospholipids, such as sphingosylphosphorylcholine (SPC), platelet-activating factor (PAF) and lysoPAF, but not other lysophospholipids.</text>
</comment>
<reference evidence="33 34" key="1">
    <citation type="submission" date="2024-04" db="EMBL/GenBank/DDBJ databases">
        <authorList>
            <person name="Rising A."/>
            <person name="Reimegard J."/>
            <person name="Sonavane S."/>
            <person name="Akerstrom W."/>
            <person name="Nylinder S."/>
            <person name="Hedman E."/>
            <person name="Kallberg Y."/>
        </authorList>
    </citation>
    <scope>NUCLEOTIDE SEQUENCE [LARGE SCALE GENOMIC DNA]</scope>
</reference>
<dbReference type="GO" id="GO:0047390">
    <property type="term" value="F:glycerophosphocholine cholinephosphodiesterase activity"/>
    <property type="evidence" value="ECO:0007669"/>
    <property type="project" value="UniProtKB-EC"/>
</dbReference>
<evidence type="ECO:0000256" key="8">
    <source>
        <dbReference type="ARBA" id="ARBA00022723"/>
    </source>
</evidence>
<dbReference type="Pfam" id="PF01663">
    <property type="entry name" value="Phosphodiest"/>
    <property type="match status" value="1"/>
</dbReference>
<keyword evidence="10" id="KW-0378">Hydrolase</keyword>
<comment type="catalytic activity">
    <reaction evidence="22">
        <text>1-(9Z-octadecenoyl)-sn-glycero-3-phosphocholine + H2O = 1-(9Z-octadecenoyl)-sn-glycerol + phosphocholine + H(+)</text>
        <dbReference type="Rhea" id="RHEA:41091"/>
        <dbReference type="ChEBI" id="CHEBI:15377"/>
        <dbReference type="ChEBI" id="CHEBI:15378"/>
        <dbReference type="ChEBI" id="CHEBI:28610"/>
        <dbReference type="ChEBI" id="CHEBI:75757"/>
        <dbReference type="ChEBI" id="CHEBI:295975"/>
    </reaction>
    <physiologicalReaction direction="left-to-right" evidence="22">
        <dbReference type="Rhea" id="RHEA:41092"/>
    </physiologicalReaction>
</comment>
<evidence type="ECO:0000256" key="18">
    <source>
        <dbReference type="ARBA" id="ARBA00031167"/>
    </source>
</evidence>
<comment type="catalytic activity">
    <reaction evidence="23">
        <text>glycero-2-phosphocholine + H2O = phosphocholine + glycerol + H(+)</text>
        <dbReference type="Rhea" id="RHEA:61684"/>
        <dbReference type="ChEBI" id="CHEBI:15377"/>
        <dbReference type="ChEBI" id="CHEBI:15378"/>
        <dbReference type="ChEBI" id="CHEBI:17754"/>
        <dbReference type="ChEBI" id="CHEBI:144950"/>
        <dbReference type="ChEBI" id="CHEBI:295975"/>
    </reaction>
    <physiologicalReaction direction="left-to-right" evidence="23">
        <dbReference type="Rhea" id="RHEA:61685"/>
    </physiologicalReaction>
</comment>
<comment type="catalytic activity">
    <reaction evidence="30">
        <text>1-(9Z,12Z)-octadecadienoyl-sn-glycero-3-phosphocholine + H2O = 1-(9Z,12Z-octadecadienoyl)-sn-glycerol + phosphocholine + H(+)</text>
        <dbReference type="Rhea" id="RHEA:41115"/>
        <dbReference type="ChEBI" id="CHEBI:15377"/>
        <dbReference type="ChEBI" id="CHEBI:15378"/>
        <dbReference type="ChEBI" id="CHEBI:28733"/>
        <dbReference type="ChEBI" id="CHEBI:75561"/>
        <dbReference type="ChEBI" id="CHEBI:295975"/>
    </reaction>
    <physiologicalReaction direction="left-to-right" evidence="30">
        <dbReference type="Rhea" id="RHEA:41116"/>
    </physiologicalReaction>
</comment>
<evidence type="ECO:0000256" key="12">
    <source>
        <dbReference type="ARBA" id="ARBA00022963"/>
    </source>
</evidence>
<evidence type="ECO:0000256" key="13">
    <source>
        <dbReference type="ARBA" id="ARBA00023098"/>
    </source>
</evidence>
<keyword evidence="16" id="KW-0325">Glycoprotein</keyword>
<keyword evidence="12" id="KW-0442">Lipid degradation</keyword>
<dbReference type="AlphaFoldDB" id="A0AAV2A0X4"/>
<dbReference type="SUPFAM" id="SSF53649">
    <property type="entry name" value="Alkaline phosphatase-like"/>
    <property type="match status" value="1"/>
</dbReference>
<evidence type="ECO:0000256" key="28">
    <source>
        <dbReference type="ARBA" id="ARBA00048234"/>
    </source>
</evidence>
<keyword evidence="9" id="KW-0732">Signal</keyword>
<evidence type="ECO:0000256" key="30">
    <source>
        <dbReference type="ARBA" id="ARBA00049092"/>
    </source>
</evidence>
<feature type="region of interest" description="Disordered" evidence="32">
    <location>
        <begin position="29"/>
        <end position="59"/>
    </location>
</feature>
<dbReference type="GO" id="GO:0016042">
    <property type="term" value="P:lipid catabolic process"/>
    <property type="evidence" value="ECO:0007669"/>
    <property type="project" value="UniProtKB-KW"/>
</dbReference>
<dbReference type="InterPro" id="IPR017850">
    <property type="entry name" value="Alkaline_phosphatase_core_sf"/>
</dbReference>
<evidence type="ECO:0000256" key="5">
    <source>
        <dbReference type="ARBA" id="ARBA00022475"/>
    </source>
</evidence>
<comment type="catalytic activity">
    <reaction evidence="24">
        <text>a 1-O-alkyl-sn-glycero-3-phosphocholine + H2O = a 1-O-alkyl-sn-glycerol + phosphocholine + H(+)</text>
        <dbReference type="Rhea" id="RHEA:36083"/>
        <dbReference type="ChEBI" id="CHEBI:15377"/>
        <dbReference type="ChEBI" id="CHEBI:15378"/>
        <dbReference type="ChEBI" id="CHEBI:15850"/>
        <dbReference type="ChEBI" id="CHEBI:30909"/>
        <dbReference type="ChEBI" id="CHEBI:295975"/>
    </reaction>
    <physiologicalReaction direction="left-to-right" evidence="24">
        <dbReference type="Rhea" id="RHEA:36084"/>
    </physiologicalReaction>
</comment>
<feature type="compositionally biased region" description="Basic residues" evidence="32">
    <location>
        <begin position="29"/>
        <end position="38"/>
    </location>
</feature>
<feature type="non-terminal residue" evidence="33">
    <location>
        <position position="1"/>
    </location>
</feature>
<evidence type="ECO:0000256" key="6">
    <source>
        <dbReference type="ARBA" id="ARBA00022553"/>
    </source>
</evidence>
<evidence type="ECO:0000256" key="29">
    <source>
        <dbReference type="ARBA" id="ARBA00048703"/>
    </source>
</evidence>
<keyword evidence="17" id="KW-0449">Lipoprotein</keyword>
<evidence type="ECO:0000256" key="4">
    <source>
        <dbReference type="ARBA" id="ARBA00012318"/>
    </source>
</evidence>
<dbReference type="EC" id="3.1.4.38" evidence="4"/>
<protein>
    <recommendedName>
        <fullName evidence="4">glycerophosphocholine cholinephosphodiesterase</fullName>
        <ecNumber evidence="4">3.1.4.38</ecNumber>
    </recommendedName>
    <alternativeName>
        <fullName evidence="19">Choline-specific glycerophosphodiester phosphodiesterase</fullName>
    </alternativeName>
    <alternativeName>
        <fullName evidence="18">Ectonucleotide pyrophosphatase/phosphodiesterase family member 6</fullName>
    </alternativeName>
</protein>
<evidence type="ECO:0000256" key="10">
    <source>
        <dbReference type="ARBA" id="ARBA00022801"/>
    </source>
</evidence>
<dbReference type="Proteomes" id="UP001497382">
    <property type="component" value="Unassembled WGS sequence"/>
</dbReference>
<comment type="caution">
    <text evidence="33">The sequence shown here is derived from an EMBL/GenBank/DDBJ whole genome shotgun (WGS) entry which is preliminary data.</text>
</comment>
<evidence type="ECO:0000256" key="21">
    <source>
        <dbReference type="ARBA" id="ARBA00047290"/>
    </source>
</evidence>
<evidence type="ECO:0000313" key="33">
    <source>
        <dbReference type="EMBL" id="CAL1276585.1"/>
    </source>
</evidence>
<evidence type="ECO:0000256" key="20">
    <source>
        <dbReference type="ARBA" id="ARBA00046203"/>
    </source>
</evidence>
<comment type="subcellular location">
    <subcellularLocation>
        <location evidence="2">Cell membrane</location>
        <topology evidence="2">Lipid-anchor</topology>
        <topology evidence="2">GPI-anchor</topology>
    </subcellularLocation>
</comment>
<evidence type="ECO:0000256" key="22">
    <source>
        <dbReference type="ARBA" id="ARBA00047322"/>
    </source>
</evidence>
<evidence type="ECO:0000256" key="17">
    <source>
        <dbReference type="ARBA" id="ARBA00023288"/>
    </source>
</evidence>
<dbReference type="PANTHER" id="PTHR10151:SF66">
    <property type="entry name" value="GLYCEROPHOSPHOCHOLINE CHOLINEPHOSPHODIESTERASE ENPP6"/>
    <property type="match status" value="1"/>
</dbReference>
<evidence type="ECO:0000256" key="7">
    <source>
        <dbReference type="ARBA" id="ARBA00022622"/>
    </source>
</evidence>
<evidence type="ECO:0000256" key="2">
    <source>
        <dbReference type="ARBA" id="ARBA00004609"/>
    </source>
</evidence>
<evidence type="ECO:0000313" key="34">
    <source>
        <dbReference type="Proteomes" id="UP001497382"/>
    </source>
</evidence>
<evidence type="ECO:0000256" key="3">
    <source>
        <dbReference type="ARBA" id="ARBA00010594"/>
    </source>
</evidence>
<comment type="cofactor">
    <cofactor evidence="1">
        <name>Zn(2+)</name>
        <dbReference type="ChEBI" id="CHEBI:29105"/>
    </cofactor>
</comment>
<dbReference type="PANTHER" id="PTHR10151">
    <property type="entry name" value="ECTONUCLEOTIDE PYROPHOSPHATASE/PHOSPHODIESTERASE"/>
    <property type="match status" value="1"/>
</dbReference>
<evidence type="ECO:0000256" key="14">
    <source>
        <dbReference type="ARBA" id="ARBA00023136"/>
    </source>
</evidence>
<evidence type="ECO:0000256" key="1">
    <source>
        <dbReference type="ARBA" id="ARBA00001947"/>
    </source>
</evidence>
<keyword evidence="11" id="KW-0862">Zinc</keyword>
<keyword evidence="13" id="KW-0443">Lipid metabolism</keyword>
<sequence length="530" mass="59992">LFLCTEQPRERERALSYFLRAAQVHTSIRRRSGRRTGRRTLSFPHSRKLQQDHPANGTMTPVGQDTRTLMLACISILLCAGQSFGFGYYSHSESNQRDGTNKLLLILVDGCRWDYPDQDTAGLPGFRELAENGVRAPYVTPIFPANSYPNWYTIMTGLYAENHGFVQNMMYDAHFGDFFLMAPNDTASVSHWWDSAEPLWITAEKKGLRSALYWWDGCQVEIRGRKPTFCRKYKYVGYAWPSVNEDTRDALLTALQLLENNEIQLVQIYYEPVDFFGHKYGPNSIERKKAIKDIDSLLSLAQKEMASRGLSNKVNLVVLSDHGMTSTDSRGLSVINLNHIIDMSDIRYMVYYGATSMLLPCEGKLEKVYEALKGIPGLRVYLKEEIPDHYHIKHNRLTLPLLLVASKNYYIRGLDIPGKSIPTGSSISLGSHGYDPYEVPDMRGIFFARGPGLRKNYISTPLQMVDIYGILCELLGIQPLPNNGTKNITKGIVALPYSSSNRLAQSSKQTTIGMCAILYAFLFNHLLFQT</sequence>
<comment type="catalytic activity">
    <reaction evidence="25">
        <text>a 1-acyl-sn-glycero-3-phosphocholine + H2O = a 1-acyl-sn-glycerol + phosphocholine + H(+)</text>
        <dbReference type="Rhea" id="RHEA:44720"/>
        <dbReference type="ChEBI" id="CHEBI:15377"/>
        <dbReference type="ChEBI" id="CHEBI:15378"/>
        <dbReference type="ChEBI" id="CHEBI:58168"/>
        <dbReference type="ChEBI" id="CHEBI:64683"/>
        <dbReference type="ChEBI" id="CHEBI:295975"/>
    </reaction>
    <physiologicalReaction direction="left-to-right" evidence="25">
        <dbReference type="Rhea" id="RHEA:44721"/>
    </physiologicalReaction>
</comment>
<dbReference type="Gene3D" id="3.40.720.10">
    <property type="entry name" value="Alkaline Phosphatase, subunit A"/>
    <property type="match status" value="1"/>
</dbReference>
<keyword evidence="14" id="KW-0472">Membrane</keyword>
<keyword evidence="8" id="KW-0479">Metal-binding</keyword>
<comment type="catalytic activity">
    <reaction evidence="21">
        <text>1-dodecanoyl-sn-glycero-3-phosphocholine + H2O = 1-dodecanoyl-sn-glycerol + phosphocholine + H(+)</text>
        <dbReference type="Rhea" id="RHEA:41127"/>
        <dbReference type="ChEBI" id="CHEBI:15377"/>
        <dbReference type="ChEBI" id="CHEBI:15378"/>
        <dbReference type="ChEBI" id="CHEBI:74966"/>
        <dbReference type="ChEBI" id="CHEBI:75529"/>
        <dbReference type="ChEBI" id="CHEBI:295975"/>
    </reaction>
    <physiologicalReaction direction="left-to-right" evidence="21">
        <dbReference type="Rhea" id="RHEA:41128"/>
    </physiologicalReaction>
</comment>
<comment type="similarity">
    <text evidence="3">Belongs to the nucleotide pyrophosphatase/phosphodiesterase family.</text>
</comment>
<dbReference type="GO" id="GO:0005886">
    <property type="term" value="C:plasma membrane"/>
    <property type="evidence" value="ECO:0007669"/>
    <property type="project" value="UniProtKB-SubCell"/>
</dbReference>
<evidence type="ECO:0000256" key="23">
    <source>
        <dbReference type="ARBA" id="ARBA00047482"/>
    </source>
</evidence>
<evidence type="ECO:0000256" key="9">
    <source>
        <dbReference type="ARBA" id="ARBA00022729"/>
    </source>
</evidence>
<dbReference type="InterPro" id="IPR002591">
    <property type="entry name" value="Phosphodiest/P_Trfase"/>
</dbReference>
<organism evidence="33 34">
    <name type="scientific">Larinioides sclopetarius</name>
    <dbReference type="NCBI Taxonomy" id="280406"/>
    <lineage>
        <taxon>Eukaryota</taxon>
        <taxon>Metazoa</taxon>
        <taxon>Ecdysozoa</taxon>
        <taxon>Arthropoda</taxon>
        <taxon>Chelicerata</taxon>
        <taxon>Arachnida</taxon>
        <taxon>Araneae</taxon>
        <taxon>Araneomorphae</taxon>
        <taxon>Entelegynae</taxon>
        <taxon>Araneoidea</taxon>
        <taxon>Araneidae</taxon>
        <taxon>Larinioides</taxon>
    </lineage>
</organism>
<dbReference type="Gene3D" id="3.30.1360.180">
    <property type="match status" value="1"/>
</dbReference>
<accession>A0AAV2A0X4</accession>
<dbReference type="EMBL" id="CAXIEN010000095">
    <property type="protein sequence ID" value="CAL1276585.1"/>
    <property type="molecule type" value="Genomic_DNA"/>
</dbReference>
<evidence type="ECO:0000256" key="32">
    <source>
        <dbReference type="SAM" id="MobiDB-lite"/>
    </source>
</evidence>
<dbReference type="GO" id="GO:0046872">
    <property type="term" value="F:metal ion binding"/>
    <property type="evidence" value="ECO:0007669"/>
    <property type="project" value="UniProtKB-KW"/>
</dbReference>